<proteinExistence type="predicted"/>
<evidence type="ECO:0000313" key="3">
    <source>
        <dbReference type="Proteomes" id="UP001139150"/>
    </source>
</evidence>
<feature type="transmembrane region" description="Helical" evidence="1">
    <location>
        <begin position="125"/>
        <end position="143"/>
    </location>
</feature>
<feature type="transmembrane region" description="Helical" evidence="1">
    <location>
        <begin position="37"/>
        <end position="58"/>
    </location>
</feature>
<keyword evidence="3" id="KW-1185">Reference proteome</keyword>
<sequence length="153" mass="17656">MRLDIVEFSKRCISLVLVVIVLDEMLSKTFLSNSNMALNLLYIFSILSLSIITVALLFKRVKRIEQNSINCELEEPIPSSDEEVIERIAYAITNFIYLGVYTIAQYFIIKYAFPDFTDFSLGNTPLFIPLILGNSCIMTKISYEYSKYMKFNL</sequence>
<dbReference type="AlphaFoldDB" id="A0A9X2I687"/>
<evidence type="ECO:0000313" key="2">
    <source>
        <dbReference type="EMBL" id="MCL7748762.1"/>
    </source>
</evidence>
<dbReference type="RefSeq" id="WP_250097651.1">
    <property type="nucleotide sequence ID" value="NZ_JAKRYL010000019.1"/>
</dbReference>
<dbReference type="Proteomes" id="UP001139150">
    <property type="component" value="Unassembled WGS sequence"/>
</dbReference>
<feature type="transmembrane region" description="Helical" evidence="1">
    <location>
        <begin position="95"/>
        <end position="113"/>
    </location>
</feature>
<evidence type="ECO:0000256" key="1">
    <source>
        <dbReference type="SAM" id="Phobius"/>
    </source>
</evidence>
<dbReference type="EMBL" id="JAKRYL010000019">
    <property type="protein sequence ID" value="MCL7748762.1"/>
    <property type="molecule type" value="Genomic_DNA"/>
</dbReference>
<name>A0A9X2I687_9BACI</name>
<accession>A0A9X2I687</accession>
<keyword evidence="1" id="KW-0812">Transmembrane</keyword>
<organism evidence="2 3">
    <name type="scientific">Halalkalibacter alkaliphilus</name>
    <dbReference type="NCBI Taxonomy" id="2917993"/>
    <lineage>
        <taxon>Bacteria</taxon>
        <taxon>Bacillati</taxon>
        <taxon>Bacillota</taxon>
        <taxon>Bacilli</taxon>
        <taxon>Bacillales</taxon>
        <taxon>Bacillaceae</taxon>
        <taxon>Halalkalibacter</taxon>
    </lineage>
</organism>
<keyword evidence="1" id="KW-0472">Membrane</keyword>
<comment type="caution">
    <text evidence="2">The sequence shown here is derived from an EMBL/GenBank/DDBJ whole genome shotgun (WGS) entry which is preliminary data.</text>
</comment>
<gene>
    <name evidence="2" type="ORF">MF646_16690</name>
</gene>
<reference evidence="2" key="1">
    <citation type="submission" date="2022-02" db="EMBL/GenBank/DDBJ databases">
        <title>Halalkalibacter sp. nov. isolated from Lonar Lake, India.</title>
        <authorList>
            <person name="Joshi A."/>
            <person name="Thite S."/>
            <person name="Lodha T."/>
        </authorList>
    </citation>
    <scope>NUCLEOTIDE SEQUENCE</scope>
    <source>
        <strain evidence="2">MEB205</strain>
    </source>
</reference>
<protein>
    <submittedName>
        <fullName evidence="2">Uncharacterized protein</fullName>
    </submittedName>
</protein>
<keyword evidence="1" id="KW-1133">Transmembrane helix</keyword>